<reference evidence="3 4" key="1">
    <citation type="submission" date="2016-11" db="EMBL/GenBank/DDBJ databases">
        <title>Complete genome sequence of thermophilic cyanobacteria strain Synechococcus sp. PCC6715.</title>
        <authorList>
            <person name="Tang J."/>
            <person name="Daroch M."/>
            <person name="Liang Y."/>
            <person name="Jiang D."/>
            <person name="Shah M."/>
        </authorList>
    </citation>
    <scope>NUCLEOTIDE SEQUENCE [LARGE SCALE GENOMIC DNA]</scope>
    <source>
        <strain evidence="3 4">PCC 6715</strain>
    </source>
</reference>
<dbReference type="EMBL" id="CP018092">
    <property type="protein sequence ID" value="ATS19058.1"/>
    <property type="molecule type" value="Genomic_DNA"/>
</dbReference>
<feature type="region of interest" description="Disordered" evidence="1">
    <location>
        <begin position="1"/>
        <end position="20"/>
    </location>
</feature>
<reference evidence="4" key="2">
    <citation type="journal article" date="2022" name="Front. Microbiol.">
        <title>Comparative Genomic Analysis Revealed Distinct Molecular Components and Organization of CO2-Concentrating Mechanism in Thermophilic Cyanobacteria.</title>
        <authorList>
            <person name="Tang J."/>
            <person name="Zhou H."/>
            <person name="Yao D."/>
            <person name="Riaz S."/>
            <person name="You D."/>
            <person name="Klepacz-Smolka A."/>
            <person name="Daroch M."/>
        </authorList>
    </citation>
    <scope>NUCLEOTIDE SEQUENCE [LARGE SCALE GENOMIC DNA]</scope>
    <source>
        <strain evidence="4">PCC 6715</strain>
    </source>
</reference>
<accession>A0A2D2Q3H2</accession>
<dbReference type="Proteomes" id="UP000231057">
    <property type="component" value="Chromosome"/>
</dbReference>
<evidence type="ECO:0000256" key="1">
    <source>
        <dbReference type="SAM" id="MobiDB-lite"/>
    </source>
</evidence>
<keyword evidence="2" id="KW-0472">Membrane</keyword>
<keyword evidence="2" id="KW-1133">Transmembrane helix</keyword>
<feature type="transmembrane region" description="Helical" evidence="2">
    <location>
        <begin position="45"/>
        <end position="69"/>
    </location>
</feature>
<dbReference type="RefSeq" id="WP_198406016.1">
    <property type="nucleotide sequence ID" value="NZ_CP018092.1"/>
</dbReference>
<proteinExistence type="predicted"/>
<organism evidence="3 4">
    <name type="scientific">Parathermosynechococcus lividus PCC 6715</name>
    <dbReference type="NCBI Taxonomy" id="1917166"/>
    <lineage>
        <taxon>Bacteria</taxon>
        <taxon>Bacillati</taxon>
        <taxon>Cyanobacteriota</taxon>
        <taxon>Cyanophyceae</taxon>
        <taxon>Acaryochloridales</taxon>
        <taxon>Thermosynechococcaceae</taxon>
        <taxon>Parathermosynechococcus</taxon>
    </lineage>
</organism>
<dbReference type="AlphaFoldDB" id="A0A2D2Q3H2"/>
<gene>
    <name evidence="3" type="ORF">BRW62_10280</name>
</gene>
<sequence>MVAAPKLKSSIGSLRSRSGSSPILTEIRPLPKTHMPLWQKTLVGLQWVSGVAAASSMVALLPLYGWLALCEQQWSRAYHQLEQLKRQERELLVSHETLRYRVTQQVQQAPQGLVPQNPQRVLFVPNQASTGATLPVQIPSVAVAPHRRVSY</sequence>
<evidence type="ECO:0000313" key="4">
    <source>
        <dbReference type="Proteomes" id="UP000231057"/>
    </source>
</evidence>
<evidence type="ECO:0008006" key="5">
    <source>
        <dbReference type="Google" id="ProtNLM"/>
    </source>
</evidence>
<dbReference type="KEGG" id="slw:BRW62_10280"/>
<evidence type="ECO:0000256" key="2">
    <source>
        <dbReference type="SAM" id="Phobius"/>
    </source>
</evidence>
<evidence type="ECO:0000313" key="3">
    <source>
        <dbReference type="EMBL" id="ATS19058.1"/>
    </source>
</evidence>
<protein>
    <recommendedName>
        <fullName evidence="5">Cell division protein FtsL</fullName>
    </recommendedName>
</protein>
<name>A0A2D2Q3H2_PARLV</name>
<keyword evidence="2" id="KW-0812">Transmembrane</keyword>
<keyword evidence="4" id="KW-1185">Reference proteome</keyword>